<feature type="region of interest" description="Disordered" evidence="4">
    <location>
        <begin position="135"/>
        <end position="159"/>
    </location>
</feature>
<comment type="similarity">
    <text evidence="1">Belongs to the eukaryotic ribosomal protein eL21 family.</text>
</comment>
<dbReference type="SUPFAM" id="SSF50104">
    <property type="entry name" value="Translation proteins SH3-like domain"/>
    <property type="match status" value="1"/>
</dbReference>
<keyword evidence="2" id="KW-0689">Ribosomal protein</keyword>
<feature type="compositionally biased region" description="Basic and acidic residues" evidence="4">
    <location>
        <begin position="135"/>
        <end position="149"/>
    </location>
</feature>
<dbReference type="PROSITE" id="PS01171">
    <property type="entry name" value="RIBOSOMAL_L21E"/>
    <property type="match status" value="1"/>
</dbReference>
<dbReference type="Gene3D" id="2.30.30.70">
    <property type="entry name" value="Ribosomal protein L21"/>
    <property type="match status" value="1"/>
</dbReference>
<comment type="caution">
    <text evidence="5">The sequence shown here is derived from an EMBL/GenBank/DDBJ whole genome shotgun (WGS) entry which is preliminary data.</text>
</comment>
<dbReference type="Proteomes" id="UP001497392">
    <property type="component" value="Unassembled WGS sequence"/>
</dbReference>
<evidence type="ECO:0000256" key="2">
    <source>
        <dbReference type="ARBA" id="ARBA00022980"/>
    </source>
</evidence>
<protein>
    <submittedName>
        <fullName evidence="5">G7136 protein</fullName>
    </submittedName>
</protein>
<dbReference type="InterPro" id="IPR001147">
    <property type="entry name" value="Ribosomal_eL21"/>
</dbReference>
<evidence type="ECO:0000256" key="3">
    <source>
        <dbReference type="ARBA" id="ARBA00023274"/>
    </source>
</evidence>
<accession>A0ABP1FX37</accession>
<sequence length="186" mass="21600">MHWGWTDKRAVFSRDRRSGHGKMPAGHGLRARTRDKFSRAFRGKGYIPLSVYLRTYKIGDYVDIKVNSAVQKGMPHKVYCGRTGRIWNVTKRAVGVEVNKQVGHQILRKRIHVRIEHVHPSRCREEFLIRQKKNDQIKHEAKERGEKPPKTKRPIAQPRDGFMIENVTAQTVTPIPYDIVKEGIQT</sequence>
<evidence type="ECO:0000313" key="5">
    <source>
        <dbReference type="EMBL" id="CAL5224448.1"/>
    </source>
</evidence>
<dbReference type="PANTHER" id="PTHR20981">
    <property type="entry name" value="60S RIBOSOMAL PROTEIN L21"/>
    <property type="match status" value="1"/>
</dbReference>
<evidence type="ECO:0000313" key="6">
    <source>
        <dbReference type="Proteomes" id="UP001497392"/>
    </source>
</evidence>
<dbReference type="InterPro" id="IPR008991">
    <property type="entry name" value="Translation_prot_SH3-like_sf"/>
</dbReference>
<dbReference type="InterPro" id="IPR018259">
    <property type="entry name" value="Ribosomal_eL21_CS"/>
</dbReference>
<dbReference type="InterPro" id="IPR036948">
    <property type="entry name" value="Ribosomal_eL21_sf"/>
</dbReference>
<name>A0ABP1FX37_9CHLO</name>
<organism evidence="5 6">
    <name type="scientific">Coccomyxa viridis</name>
    <dbReference type="NCBI Taxonomy" id="1274662"/>
    <lineage>
        <taxon>Eukaryota</taxon>
        <taxon>Viridiplantae</taxon>
        <taxon>Chlorophyta</taxon>
        <taxon>core chlorophytes</taxon>
        <taxon>Trebouxiophyceae</taxon>
        <taxon>Trebouxiophyceae incertae sedis</taxon>
        <taxon>Coccomyxaceae</taxon>
        <taxon>Coccomyxa</taxon>
    </lineage>
</organism>
<dbReference type="Gene3D" id="6.10.250.3260">
    <property type="match status" value="1"/>
</dbReference>
<proteinExistence type="inferred from homology"/>
<evidence type="ECO:0000256" key="1">
    <source>
        <dbReference type="ARBA" id="ARBA00008427"/>
    </source>
</evidence>
<keyword evidence="3" id="KW-0687">Ribonucleoprotein</keyword>
<keyword evidence="6" id="KW-1185">Reference proteome</keyword>
<dbReference type="Pfam" id="PF01157">
    <property type="entry name" value="Ribosomal_L21e"/>
    <property type="match status" value="1"/>
</dbReference>
<reference evidence="5 6" key="1">
    <citation type="submission" date="2024-06" db="EMBL/GenBank/DDBJ databases">
        <authorList>
            <person name="Kraege A."/>
            <person name="Thomma B."/>
        </authorList>
    </citation>
    <scope>NUCLEOTIDE SEQUENCE [LARGE SCALE GENOMIC DNA]</scope>
</reference>
<dbReference type="EMBL" id="CAXHTA020000010">
    <property type="protein sequence ID" value="CAL5224448.1"/>
    <property type="molecule type" value="Genomic_DNA"/>
</dbReference>
<gene>
    <name evidence="5" type="primary">g7136</name>
    <name evidence="5" type="ORF">VP750_LOCUS6107</name>
</gene>
<evidence type="ECO:0000256" key="4">
    <source>
        <dbReference type="SAM" id="MobiDB-lite"/>
    </source>
</evidence>